<feature type="region of interest" description="Disordered" evidence="3">
    <location>
        <begin position="148"/>
        <end position="168"/>
    </location>
</feature>
<dbReference type="PANTHER" id="PTHR39160">
    <property type="entry name" value="CELL WALL-BINDING PROTEIN YOCH"/>
    <property type="match status" value="1"/>
</dbReference>
<dbReference type="InterPro" id="IPR010611">
    <property type="entry name" value="3D_dom"/>
</dbReference>
<sequence>MKKLFLTTTAFFLVAGPLAPSVFAEETDVQKLEAQLSSELQKVNTKYQEIESLNQQIESLHKEQETLAEKVKTQEAKVEERKVVASKRLQLMQISDLATYSILHLLNSESISDFLNRLFVFQQFFQSDEEVLKNLADQVNELNRLKSEASQAQSDLETKKEKLTSESQSYQSSIEGLKQLIADNKATFEKMEKEKKEAKVAFSPTIAALTSDSKQTNQVAPSTSGQETTAAKPVAAEPSTSTTQAAPTTTETPTTTSNSSSSSQSSGRTLQVVATGYSYNEPGLGYYTATGIDLRSNPTVIAVDPSVIPLGSLIEVPGYGVAIAGDTGSAIKGNIIDLHFVSVDQANQWGRRTVTIKILK</sequence>
<gene>
    <name evidence="7" type="ORF">HMPREF0444_0355</name>
</gene>
<feature type="signal peptide" evidence="4">
    <location>
        <begin position="1"/>
        <end position="24"/>
    </location>
</feature>
<evidence type="ECO:0000256" key="1">
    <source>
        <dbReference type="ARBA" id="ARBA00022729"/>
    </source>
</evidence>
<keyword evidence="1 4" id="KW-0732">Signal</keyword>
<dbReference type="InterPro" id="IPR051933">
    <property type="entry name" value="Resuscitation_pf_RpfB"/>
</dbReference>
<reference evidence="7 8" key="1">
    <citation type="submission" date="2009-08" db="EMBL/GenBank/DDBJ databases">
        <authorList>
            <person name="Muzny D."/>
            <person name="Qin X."/>
            <person name="Deng J."/>
            <person name="Jiang H."/>
            <person name="Liu Y."/>
            <person name="Qu J."/>
            <person name="Song X.-Z."/>
            <person name="Zhang L."/>
            <person name="Thornton R."/>
            <person name="Coyle M."/>
            <person name="Francisco L."/>
            <person name="Jackson L."/>
            <person name="Javaid M."/>
            <person name="Korchina V."/>
            <person name="Kovar C."/>
            <person name="Mata R."/>
            <person name="Mathew T."/>
            <person name="Ngo R."/>
            <person name="Nguyen L."/>
            <person name="Nguyen N."/>
            <person name="Okwuonu G."/>
            <person name="Ongeri F."/>
            <person name="Pham C."/>
            <person name="Simmons D."/>
            <person name="Wilczek-Boney K."/>
            <person name="Hale W."/>
            <person name="Jakkamsetti A."/>
            <person name="Pham P."/>
            <person name="Ruth R."/>
            <person name="San Lucas F."/>
            <person name="Warren J."/>
            <person name="Zhang J."/>
            <person name="Zhao Z."/>
            <person name="Zhou C."/>
            <person name="Zhu D."/>
            <person name="Lee S."/>
            <person name="Bess C."/>
            <person name="Blankenburg K."/>
            <person name="Forbes L."/>
            <person name="Fu Q."/>
            <person name="Gubbala S."/>
            <person name="Hirani K."/>
            <person name="Jayaseelan J.C."/>
            <person name="Lara F."/>
            <person name="Munidasa M."/>
            <person name="Palculict T."/>
            <person name="Patil S."/>
            <person name="Pu L.-L."/>
            <person name="Saada N."/>
            <person name="Tang L."/>
            <person name="Weissenberger G."/>
            <person name="Zhu Y."/>
            <person name="Hemphill L."/>
            <person name="Shang Y."/>
            <person name="Youmans B."/>
            <person name="Ayvaz T."/>
            <person name="Ross M."/>
            <person name="Santibanez J."/>
            <person name="Aqrawi P."/>
            <person name="Gross S."/>
            <person name="Joshi V."/>
            <person name="Fowler G."/>
            <person name="Nazareth L."/>
            <person name="Reid J."/>
            <person name="Worley K."/>
            <person name="Petrosino J."/>
            <person name="Highlander S."/>
            <person name="Gibbs R."/>
        </authorList>
    </citation>
    <scope>NUCLEOTIDE SEQUENCE [LARGE SCALE GENOMIC DNA]</scope>
    <source>
        <strain evidence="7 8">ATCC 49175</strain>
    </source>
</reference>
<dbReference type="Gene3D" id="6.10.250.3150">
    <property type="match status" value="1"/>
</dbReference>
<feature type="chain" id="PRO_5002988767" evidence="4">
    <location>
        <begin position="25"/>
        <end position="360"/>
    </location>
</feature>
<comment type="caution">
    <text evidence="7">The sequence shown here is derived from an EMBL/GenBank/DDBJ whole genome shotgun (WGS) entry which is preliminary data.</text>
</comment>
<protein>
    <submittedName>
        <fullName evidence="7">3D domain protein</fullName>
    </submittedName>
</protein>
<dbReference type="GO" id="GO:0019867">
    <property type="term" value="C:outer membrane"/>
    <property type="evidence" value="ECO:0007669"/>
    <property type="project" value="InterPro"/>
</dbReference>
<feature type="compositionally biased region" description="Polar residues" evidence="3">
    <location>
        <begin position="211"/>
        <end position="229"/>
    </location>
</feature>
<dbReference type="RefSeq" id="WP_005605401.1">
    <property type="nucleotide sequence ID" value="NZ_CP102283.1"/>
</dbReference>
<evidence type="ECO:0000313" key="8">
    <source>
        <dbReference type="Proteomes" id="UP000005926"/>
    </source>
</evidence>
<dbReference type="PANTHER" id="PTHR39160:SF6">
    <property type="entry name" value="CELL WALL-BINDING PROTEIN YOCH"/>
    <property type="match status" value="1"/>
</dbReference>
<accession>C8NEL0</accession>
<dbReference type="AlphaFoldDB" id="C8NEL0"/>
<feature type="compositionally biased region" description="Low complexity" evidence="3">
    <location>
        <begin position="235"/>
        <end position="266"/>
    </location>
</feature>
<keyword evidence="2" id="KW-0175">Coiled coil</keyword>
<evidence type="ECO:0000256" key="4">
    <source>
        <dbReference type="SAM" id="SignalP"/>
    </source>
</evidence>
<evidence type="ECO:0000313" key="7">
    <source>
        <dbReference type="EMBL" id="EEW38111.1"/>
    </source>
</evidence>
<dbReference type="EMBL" id="ACKZ01000008">
    <property type="protein sequence ID" value="EEW38111.1"/>
    <property type="molecule type" value="Genomic_DNA"/>
</dbReference>
<evidence type="ECO:0000259" key="5">
    <source>
        <dbReference type="Pfam" id="PF06725"/>
    </source>
</evidence>
<dbReference type="CDD" id="cd22786">
    <property type="entry name" value="DPBB_YuiC-like"/>
    <property type="match status" value="1"/>
</dbReference>
<dbReference type="Proteomes" id="UP000005926">
    <property type="component" value="Unassembled WGS sequence"/>
</dbReference>
<evidence type="ECO:0000256" key="2">
    <source>
        <dbReference type="SAM" id="Coils"/>
    </source>
</evidence>
<feature type="domain" description="3D" evidence="5">
    <location>
        <begin position="300"/>
        <end position="360"/>
    </location>
</feature>
<dbReference type="SUPFAM" id="SSF50685">
    <property type="entry name" value="Barwin-like endoglucanases"/>
    <property type="match status" value="1"/>
</dbReference>
<dbReference type="GO" id="GO:0009254">
    <property type="term" value="P:peptidoglycan turnover"/>
    <property type="evidence" value="ECO:0007669"/>
    <property type="project" value="InterPro"/>
</dbReference>
<feature type="region of interest" description="Disordered" evidence="3">
    <location>
        <begin position="211"/>
        <end position="267"/>
    </location>
</feature>
<name>C8NEL0_9LACT</name>
<dbReference type="eggNOG" id="COG3584">
    <property type="taxonomic scope" value="Bacteria"/>
</dbReference>
<dbReference type="HOGENOM" id="CLU_055076_1_0_9"/>
<dbReference type="GeneID" id="78411376"/>
<proteinExistence type="predicted"/>
<dbReference type="STRING" id="638301.HMPREF0444_0355"/>
<dbReference type="Pfam" id="PF06725">
    <property type="entry name" value="3D"/>
    <property type="match status" value="1"/>
</dbReference>
<feature type="domain" description="Peptidoglycan hydrolase PcsB coiled-coil" evidence="6">
    <location>
        <begin position="72"/>
        <end position="142"/>
    </location>
</feature>
<feature type="coiled-coil region" evidence="2">
    <location>
        <begin position="33"/>
        <end position="77"/>
    </location>
</feature>
<keyword evidence="8" id="KW-1185">Reference proteome</keyword>
<evidence type="ECO:0000259" key="6">
    <source>
        <dbReference type="Pfam" id="PF24568"/>
    </source>
</evidence>
<organism evidence="7 8">
    <name type="scientific">Granulicatella adiacens ATCC 49175</name>
    <dbReference type="NCBI Taxonomy" id="638301"/>
    <lineage>
        <taxon>Bacteria</taxon>
        <taxon>Bacillati</taxon>
        <taxon>Bacillota</taxon>
        <taxon>Bacilli</taxon>
        <taxon>Lactobacillales</taxon>
        <taxon>Carnobacteriaceae</taxon>
        <taxon>Granulicatella</taxon>
    </lineage>
</organism>
<dbReference type="eggNOG" id="COG3883">
    <property type="taxonomic scope" value="Bacteria"/>
</dbReference>
<dbReference type="InterPro" id="IPR036908">
    <property type="entry name" value="RlpA-like_sf"/>
</dbReference>
<dbReference type="GO" id="GO:0004553">
    <property type="term" value="F:hydrolase activity, hydrolyzing O-glycosyl compounds"/>
    <property type="evidence" value="ECO:0007669"/>
    <property type="project" value="InterPro"/>
</dbReference>
<dbReference type="Pfam" id="PF24568">
    <property type="entry name" value="CC_PcsB"/>
    <property type="match status" value="1"/>
</dbReference>
<evidence type="ECO:0000256" key="3">
    <source>
        <dbReference type="SAM" id="MobiDB-lite"/>
    </source>
</evidence>
<dbReference type="InterPro" id="IPR057309">
    <property type="entry name" value="PcsB_CC"/>
</dbReference>